<comment type="caution">
    <text evidence="1">The sequence shown here is derived from an EMBL/GenBank/DDBJ whole genome shotgun (WGS) entry which is preliminary data.</text>
</comment>
<organism evidence="1 2">
    <name type="scientific">Tenacibaculum finnmarkense genomovar finnmarkense</name>
    <dbReference type="NCBI Taxonomy" id="1458503"/>
    <lineage>
        <taxon>Bacteria</taxon>
        <taxon>Pseudomonadati</taxon>
        <taxon>Bacteroidota</taxon>
        <taxon>Flavobacteriia</taxon>
        <taxon>Flavobacteriales</taxon>
        <taxon>Flavobacteriaceae</taxon>
        <taxon>Tenacibaculum</taxon>
        <taxon>Tenacibaculum finnmarkense</taxon>
    </lineage>
</organism>
<dbReference type="AlphaFoldDB" id="A0AAP1RHG3"/>
<gene>
    <name evidence="1" type="ORF">F7645_12765</name>
</gene>
<accession>A0AAP1RHG3</accession>
<evidence type="ECO:0000313" key="2">
    <source>
        <dbReference type="Proteomes" id="UP000806077"/>
    </source>
</evidence>
<dbReference type="RefSeq" id="WP_101955418.1">
    <property type="nucleotide sequence ID" value="NZ_JAJHTL010000055.1"/>
</dbReference>
<dbReference type="PROSITE" id="PS51257">
    <property type="entry name" value="PROKAR_LIPOPROTEIN"/>
    <property type="match status" value="1"/>
</dbReference>
<dbReference type="SUPFAM" id="SSF49464">
    <property type="entry name" value="Carboxypeptidase regulatory domain-like"/>
    <property type="match status" value="1"/>
</dbReference>
<reference evidence="1 2" key="1">
    <citation type="journal article" date="2020" name="Int. J. Syst. Evol. Microbiol.">
        <title>Tenacibaculum piscium sp. nov., isolated from skin ulcers of sea-farmed fish, and description of Tenacibaculum finnmarkense sp. nov. with subdivision into genomovars finnmarkense and ulcerans.</title>
        <authorList>
            <person name="Olsen A.B."/>
            <person name="Spilsberg B."/>
            <person name="Nilsen H.K."/>
            <person name="Lagesen K."/>
            <person name="Gulla S."/>
            <person name="Avendano-Herrera R."/>
            <person name="Irgang R."/>
            <person name="Duchaud E."/>
            <person name="Colquhoun D.J."/>
        </authorList>
    </citation>
    <scope>NUCLEOTIDE SEQUENCE [LARGE SCALE GENOMIC DNA]</scope>
    <source>
        <strain evidence="1 2">TNO037</strain>
    </source>
</reference>
<keyword evidence="2" id="KW-1185">Reference proteome</keyword>
<evidence type="ECO:0000313" key="1">
    <source>
        <dbReference type="EMBL" id="MBE7696285.1"/>
    </source>
</evidence>
<proteinExistence type="predicted"/>
<name>A0AAP1RHG3_9FLAO</name>
<sequence length="122" mass="14419">MKKLLIIILFIATGCKEKLSENYRGYVFNLKKEPLSNVKVYERRDSTKYVYTKKNGYFLLKPRSLTFVDDLIFIKEGYVTDSLETVYYNRGHGTISLFLRQRSDTLFMKEIKQITLPNKELS</sequence>
<dbReference type="InterPro" id="IPR008969">
    <property type="entry name" value="CarboxyPept-like_regulatory"/>
</dbReference>
<dbReference type="EMBL" id="WXXV01000049">
    <property type="protein sequence ID" value="MBE7696285.1"/>
    <property type="molecule type" value="Genomic_DNA"/>
</dbReference>
<evidence type="ECO:0008006" key="3">
    <source>
        <dbReference type="Google" id="ProtNLM"/>
    </source>
</evidence>
<protein>
    <recommendedName>
        <fullName evidence="3">Lipoprotein</fullName>
    </recommendedName>
</protein>
<dbReference type="Proteomes" id="UP000806077">
    <property type="component" value="Unassembled WGS sequence"/>
</dbReference>